<dbReference type="GO" id="GO:0003677">
    <property type="term" value="F:DNA binding"/>
    <property type="evidence" value="ECO:0007669"/>
    <property type="project" value="UniProtKB-KW"/>
</dbReference>
<dbReference type="InterPro" id="IPR051268">
    <property type="entry name" value="Type-I_R_enzyme_R_subunit"/>
</dbReference>
<dbReference type="Pfam" id="PF04313">
    <property type="entry name" value="HSDR_N"/>
    <property type="match status" value="1"/>
</dbReference>
<dbReference type="CDD" id="cd22332">
    <property type="entry name" value="HsdR_N"/>
    <property type="match status" value="1"/>
</dbReference>
<accession>A0AAN5UJL4</accession>
<evidence type="ECO:0000256" key="3">
    <source>
        <dbReference type="ARBA" id="ARBA00012654"/>
    </source>
</evidence>
<comment type="similarity">
    <text evidence="2">Belongs to the HsdR family.</text>
</comment>
<keyword evidence="8" id="KW-0378">Hydrolase</keyword>
<evidence type="ECO:0000256" key="6">
    <source>
        <dbReference type="ARBA" id="ARBA00022747"/>
    </source>
</evidence>
<dbReference type="Gene3D" id="3.90.1570.50">
    <property type="match status" value="1"/>
</dbReference>
<evidence type="ECO:0000256" key="9">
    <source>
        <dbReference type="ARBA" id="ARBA00022840"/>
    </source>
</evidence>
<dbReference type="EC" id="3.1.21.3" evidence="3"/>
<evidence type="ECO:0000256" key="2">
    <source>
        <dbReference type="ARBA" id="ARBA00008598"/>
    </source>
</evidence>
<proteinExistence type="inferred from homology"/>
<keyword evidence="9" id="KW-0067">ATP-binding</keyword>
<feature type="non-terminal residue" evidence="12">
    <location>
        <position position="1"/>
    </location>
</feature>
<dbReference type="EMBL" id="DADPIR010000236">
    <property type="protein sequence ID" value="HAZ7495183.1"/>
    <property type="molecule type" value="Genomic_DNA"/>
</dbReference>
<evidence type="ECO:0000256" key="10">
    <source>
        <dbReference type="ARBA" id="ARBA00023125"/>
    </source>
</evidence>
<keyword evidence="4" id="KW-0540">Nuclease</keyword>
<dbReference type="PANTHER" id="PTHR30195">
    <property type="entry name" value="TYPE I SITE-SPECIFIC DEOXYRIBONUCLEASE PROTEIN SUBUNIT M AND R"/>
    <property type="match status" value="1"/>
</dbReference>
<feature type="domain" description="Restriction endonuclease type I HsdR N-terminal" evidence="11">
    <location>
        <begin position="6"/>
        <end position="112"/>
    </location>
</feature>
<name>A0AAN5UJL4_ECOLX</name>
<comment type="caution">
    <text evidence="12">The sequence shown here is derived from an EMBL/GenBank/DDBJ whole genome shotgun (WGS) entry which is preliminary data.</text>
</comment>
<protein>
    <recommendedName>
        <fullName evidence="3">type I site-specific deoxyribonuclease</fullName>
        <ecNumber evidence="3">3.1.21.3</ecNumber>
    </recommendedName>
</protein>
<evidence type="ECO:0000256" key="4">
    <source>
        <dbReference type="ARBA" id="ARBA00022722"/>
    </source>
</evidence>
<reference evidence="12" key="2">
    <citation type="submission" date="2021-03" db="EMBL/GenBank/DDBJ databases">
        <authorList>
            <consortium name="NCBI Pathogen Detection Project"/>
        </authorList>
    </citation>
    <scope>NUCLEOTIDE SEQUENCE</scope>
    <source>
        <strain evidence="12">SJP41</strain>
    </source>
</reference>
<reference evidence="12" key="1">
    <citation type="journal article" date="2018" name="Genome Biol.">
        <title>SKESA: strategic k-mer extension for scrupulous assemblies.</title>
        <authorList>
            <person name="Souvorov A."/>
            <person name="Agarwala R."/>
            <person name="Lipman D.J."/>
        </authorList>
    </citation>
    <scope>NUCLEOTIDE SEQUENCE</scope>
    <source>
        <strain evidence="12">SJP41</strain>
    </source>
</reference>
<dbReference type="GO" id="GO:0009307">
    <property type="term" value="P:DNA restriction-modification system"/>
    <property type="evidence" value="ECO:0007669"/>
    <property type="project" value="UniProtKB-KW"/>
</dbReference>
<gene>
    <name evidence="12" type="ORF">J8F57_005576</name>
</gene>
<dbReference type="PANTHER" id="PTHR30195:SF16">
    <property type="entry name" value="TYPE I RESTRICTION ENZYME ENDONUCLEASE SUBUNIT"/>
    <property type="match status" value="1"/>
</dbReference>
<sequence length="113" mass="13308">ICDFIFDDGRLENIYLIDKKNLMRNKVQIIQQFEQTGSHANRYDVTILVNGLPLVQIELKKRGVAIREAFNQIHRYSKESFNSENSLFKYLQLFVISNGTDTRYFANTTKRDK</sequence>
<organism evidence="12 13">
    <name type="scientific">Escherichia coli</name>
    <dbReference type="NCBI Taxonomy" id="562"/>
    <lineage>
        <taxon>Bacteria</taxon>
        <taxon>Pseudomonadati</taxon>
        <taxon>Pseudomonadota</taxon>
        <taxon>Gammaproteobacteria</taxon>
        <taxon>Enterobacterales</taxon>
        <taxon>Enterobacteriaceae</taxon>
        <taxon>Escherichia</taxon>
    </lineage>
</organism>
<keyword evidence="6" id="KW-0680">Restriction system</keyword>
<evidence type="ECO:0000313" key="13">
    <source>
        <dbReference type="Proteomes" id="UP000868636"/>
    </source>
</evidence>
<dbReference type="InterPro" id="IPR007409">
    <property type="entry name" value="Restrct_endonuc_type1_HsdR_N"/>
</dbReference>
<comment type="catalytic activity">
    <reaction evidence="1">
        <text>Endonucleolytic cleavage of DNA to give random double-stranded fragments with terminal 5'-phosphates, ATP is simultaneously hydrolyzed.</text>
        <dbReference type="EC" id="3.1.21.3"/>
    </reaction>
</comment>
<dbReference type="Proteomes" id="UP000868636">
    <property type="component" value="Unassembled WGS sequence"/>
</dbReference>
<keyword evidence="5" id="KW-0547">Nucleotide-binding</keyword>
<feature type="non-terminal residue" evidence="12">
    <location>
        <position position="113"/>
    </location>
</feature>
<evidence type="ECO:0000256" key="7">
    <source>
        <dbReference type="ARBA" id="ARBA00022759"/>
    </source>
</evidence>
<dbReference type="GO" id="GO:0009035">
    <property type="term" value="F:type I site-specific deoxyribonuclease activity"/>
    <property type="evidence" value="ECO:0007669"/>
    <property type="project" value="UniProtKB-EC"/>
</dbReference>
<evidence type="ECO:0000256" key="5">
    <source>
        <dbReference type="ARBA" id="ARBA00022741"/>
    </source>
</evidence>
<dbReference type="AlphaFoldDB" id="A0AAN5UJL4"/>
<keyword evidence="7 12" id="KW-0255">Endonuclease</keyword>
<evidence type="ECO:0000259" key="11">
    <source>
        <dbReference type="Pfam" id="PF04313"/>
    </source>
</evidence>
<dbReference type="GO" id="GO:0005524">
    <property type="term" value="F:ATP binding"/>
    <property type="evidence" value="ECO:0007669"/>
    <property type="project" value="UniProtKB-KW"/>
</dbReference>
<evidence type="ECO:0000256" key="8">
    <source>
        <dbReference type="ARBA" id="ARBA00022801"/>
    </source>
</evidence>
<evidence type="ECO:0000256" key="1">
    <source>
        <dbReference type="ARBA" id="ARBA00000851"/>
    </source>
</evidence>
<evidence type="ECO:0000313" key="12">
    <source>
        <dbReference type="EMBL" id="HAZ7495183.1"/>
    </source>
</evidence>
<keyword evidence="10" id="KW-0238">DNA-binding</keyword>